<dbReference type="EMBL" id="KB454493">
    <property type="protein sequence ID" value="EME31261.1"/>
    <property type="molecule type" value="Genomic_DNA"/>
</dbReference>
<dbReference type="InterPro" id="IPR050754">
    <property type="entry name" value="FKBP4/5/8-like"/>
</dbReference>
<dbReference type="GeneID" id="17089985"/>
<evidence type="ECO:0000313" key="7">
    <source>
        <dbReference type="EMBL" id="EME31261.1"/>
    </source>
</evidence>
<evidence type="ECO:0000256" key="6">
    <source>
        <dbReference type="SAM" id="MobiDB-lite"/>
    </source>
</evidence>
<dbReference type="PANTHER" id="PTHR46512">
    <property type="entry name" value="PEPTIDYLPROLYL ISOMERASE"/>
    <property type="match status" value="1"/>
</dbReference>
<dbReference type="RefSeq" id="XP_005707781.1">
    <property type="nucleotide sequence ID" value="XM_005707724.1"/>
</dbReference>
<protein>
    <recommendedName>
        <fullName evidence="2">peptidylprolyl isomerase</fullName>
        <ecNumber evidence="2">5.2.1.8</ecNumber>
    </recommendedName>
</protein>
<dbReference type="SUPFAM" id="SSF48452">
    <property type="entry name" value="TPR-like"/>
    <property type="match status" value="1"/>
</dbReference>
<evidence type="ECO:0000256" key="2">
    <source>
        <dbReference type="ARBA" id="ARBA00013194"/>
    </source>
</evidence>
<keyword evidence="8" id="KW-1185">Reference proteome</keyword>
<gene>
    <name evidence="7" type="ORF">Gasu_15010</name>
</gene>
<dbReference type="Gramene" id="EME31261">
    <property type="protein sequence ID" value="EME31261"/>
    <property type="gene ID" value="Gasu_15010"/>
</dbReference>
<dbReference type="GO" id="GO:0003755">
    <property type="term" value="F:peptidyl-prolyl cis-trans isomerase activity"/>
    <property type="evidence" value="ECO:0007669"/>
    <property type="project" value="UniProtKB-EC"/>
</dbReference>
<name>M2W675_GALSU</name>
<evidence type="ECO:0000256" key="1">
    <source>
        <dbReference type="ARBA" id="ARBA00000971"/>
    </source>
</evidence>
<dbReference type="SMART" id="SM00028">
    <property type="entry name" value="TPR"/>
    <property type="match status" value="1"/>
</dbReference>
<dbReference type="AlphaFoldDB" id="M2W675"/>
<dbReference type="Proteomes" id="UP000030680">
    <property type="component" value="Unassembled WGS sequence"/>
</dbReference>
<dbReference type="OrthoDB" id="433738at2759"/>
<sequence>MEKQNFEETIYGDPSRQEEKLPENPTPSEKVKLASKHKERGTRFLVQGKLEEALVELDRAFVFVFSPRDEWELLYSNEDREVINRFKVPCHLNRGLCKWKLGKLEDALWDFDETLRLDPTNIKALYRRGSIYLQLVERELQKEEEKELWDPEKAEKLLSQAKHDLRRAYGLLPGDSSIIASLHAAKVQEQKLSTAIREYRLQQRKIFSFAFKKLEEKNSKEEATEEELPKLERISLDTF</sequence>
<dbReference type="Gene3D" id="1.25.40.10">
    <property type="entry name" value="Tetratricopeptide repeat domain"/>
    <property type="match status" value="1"/>
</dbReference>
<keyword evidence="3" id="KW-0697">Rotamase</keyword>
<keyword evidence="4 7" id="KW-0413">Isomerase</keyword>
<organism evidence="7 8">
    <name type="scientific">Galdieria sulphuraria</name>
    <name type="common">Red alga</name>
    <dbReference type="NCBI Taxonomy" id="130081"/>
    <lineage>
        <taxon>Eukaryota</taxon>
        <taxon>Rhodophyta</taxon>
        <taxon>Bangiophyceae</taxon>
        <taxon>Galdieriales</taxon>
        <taxon>Galdieriaceae</taxon>
        <taxon>Galdieria</taxon>
    </lineage>
</organism>
<dbReference type="OMA" id="FEETIYG"/>
<evidence type="ECO:0000256" key="4">
    <source>
        <dbReference type="ARBA" id="ARBA00023235"/>
    </source>
</evidence>
<dbReference type="EC" id="5.2.1.8" evidence="2"/>
<evidence type="ECO:0000313" key="8">
    <source>
        <dbReference type="Proteomes" id="UP000030680"/>
    </source>
</evidence>
<dbReference type="KEGG" id="gsl:Gasu_15010"/>
<comment type="catalytic activity">
    <reaction evidence="1">
        <text>[protein]-peptidylproline (omega=180) = [protein]-peptidylproline (omega=0)</text>
        <dbReference type="Rhea" id="RHEA:16237"/>
        <dbReference type="Rhea" id="RHEA-COMP:10747"/>
        <dbReference type="Rhea" id="RHEA-COMP:10748"/>
        <dbReference type="ChEBI" id="CHEBI:83833"/>
        <dbReference type="ChEBI" id="CHEBI:83834"/>
        <dbReference type="EC" id="5.2.1.8"/>
    </reaction>
</comment>
<evidence type="ECO:0000256" key="3">
    <source>
        <dbReference type="ARBA" id="ARBA00023110"/>
    </source>
</evidence>
<dbReference type="InterPro" id="IPR011990">
    <property type="entry name" value="TPR-like_helical_dom_sf"/>
</dbReference>
<feature type="repeat" description="TPR" evidence="5">
    <location>
        <begin position="88"/>
        <end position="121"/>
    </location>
</feature>
<feature type="region of interest" description="Disordered" evidence="6">
    <location>
        <begin position="1"/>
        <end position="33"/>
    </location>
</feature>
<dbReference type="PROSITE" id="PS50005">
    <property type="entry name" value="TPR"/>
    <property type="match status" value="1"/>
</dbReference>
<keyword evidence="5" id="KW-0802">TPR repeat</keyword>
<dbReference type="InterPro" id="IPR019734">
    <property type="entry name" value="TPR_rpt"/>
</dbReference>
<accession>M2W675</accession>
<evidence type="ECO:0000256" key="5">
    <source>
        <dbReference type="PROSITE-ProRule" id="PRU00339"/>
    </source>
</evidence>
<dbReference type="PANTHER" id="PTHR46512:SF9">
    <property type="entry name" value="PEPTIDYLPROLYL ISOMERASE"/>
    <property type="match status" value="1"/>
</dbReference>
<dbReference type="STRING" id="130081.M2W675"/>
<reference evidence="8" key="1">
    <citation type="journal article" date="2013" name="Science">
        <title>Gene transfer from bacteria and archaea facilitated evolution of an extremophilic eukaryote.</title>
        <authorList>
            <person name="Schonknecht G."/>
            <person name="Chen W.H."/>
            <person name="Ternes C.M."/>
            <person name="Barbier G.G."/>
            <person name="Shrestha R.P."/>
            <person name="Stanke M."/>
            <person name="Brautigam A."/>
            <person name="Baker B.J."/>
            <person name="Banfield J.F."/>
            <person name="Garavito R.M."/>
            <person name="Carr K."/>
            <person name="Wilkerson C."/>
            <person name="Rensing S.A."/>
            <person name="Gagneul D."/>
            <person name="Dickenson N.E."/>
            <person name="Oesterhelt C."/>
            <person name="Lercher M.J."/>
            <person name="Weber A.P."/>
        </authorList>
    </citation>
    <scope>NUCLEOTIDE SEQUENCE [LARGE SCALE GENOMIC DNA]</scope>
    <source>
        <strain evidence="8">074W</strain>
    </source>
</reference>
<dbReference type="eggNOG" id="KOG0543">
    <property type="taxonomic scope" value="Eukaryota"/>
</dbReference>
<feature type="region of interest" description="Disordered" evidence="6">
    <location>
        <begin position="217"/>
        <end position="239"/>
    </location>
</feature>
<proteinExistence type="predicted"/>